<evidence type="ECO:0000313" key="7">
    <source>
        <dbReference type="EMBL" id="ARF67419.1"/>
    </source>
</evidence>
<feature type="domain" description="S1 motif" evidence="6">
    <location>
        <begin position="37"/>
        <end position="115"/>
    </location>
</feature>
<keyword evidence="5" id="KW-0694">RNA-binding</keyword>
<dbReference type="CDD" id="cd04453">
    <property type="entry name" value="S1_RNase_E"/>
    <property type="match status" value="1"/>
</dbReference>
<dbReference type="PANTHER" id="PTHR30001">
    <property type="entry name" value="RIBONUCLEASE"/>
    <property type="match status" value="1"/>
</dbReference>
<dbReference type="GO" id="GO:0006364">
    <property type="term" value="P:rRNA processing"/>
    <property type="evidence" value="ECO:0007669"/>
    <property type="project" value="TreeGrafter"/>
</dbReference>
<dbReference type="PANTHER" id="PTHR30001:SF0">
    <property type="entry name" value="RIBONUCLEASE G"/>
    <property type="match status" value="1"/>
</dbReference>
<dbReference type="Proteomes" id="UP000192727">
    <property type="component" value="Chromosome"/>
</dbReference>
<dbReference type="Gene3D" id="2.40.50.140">
    <property type="entry name" value="Nucleic acid-binding proteins"/>
    <property type="match status" value="1"/>
</dbReference>
<dbReference type="InterPro" id="IPR019307">
    <property type="entry name" value="RNA-bd_AU-1/RNase_E/G"/>
</dbReference>
<comment type="cofactor">
    <cofactor evidence="1">
        <name>Mg(2+)</name>
        <dbReference type="ChEBI" id="CHEBI:18420"/>
    </cofactor>
</comment>
<gene>
    <name evidence="7" type="ORF">B7C51_05650</name>
</gene>
<keyword evidence="4" id="KW-0460">Magnesium</keyword>
<sequence length="159" mass="17905">MQLVIQSTQQLTQAVLLNQGIPLEYVLQQNSDIQTAGNIFKGRVVHILPGMQAAFVDIGLEKKAFLYIDDVLPEGLGKRKDFKPSIEEVLKPDQTLLVQVIKEPEGRKGAKVSTHISLPGRWIVYLPYAGYVAVSRKIAHEDERNRLKQIAETFGKKRK</sequence>
<dbReference type="Pfam" id="PF10150">
    <property type="entry name" value="RNase_E_G"/>
    <property type="match status" value="1"/>
</dbReference>
<dbReference type="RefSeq" id="WP_083039105.1">
    <property type="nucleotide sequence ID" value="NZ_CP020557.1"/>
</dbReference>
<evidence type="ECO:0000256" key="4">
    <source>
        <dbReference type="ARBA" id="ARBA00022842"/>
    </source>
</evidence>
<keyword evidence="3" id="KW-0378">Hydrolase</keyword>
<evidence type="ECO:0000256" key="3">
    <source>
        <dbReference type="ARBA" id="ARBA00022801"/>
    </source>
</evidence>
<dbReference type="SMART" id="SM00316">
    <property type="entry name" value="S1"/>
    <property type="match status" value="1"/>
</dbReference>
<evidence type="ECO:0000256" key="5">
    <source>
        <dbReference type="ARBA" id="ARBA00022884"/>
    </source>
</evidence>
<dbReference type="GO" id="GO:0004540">
    <property type="term" value="F:RNA nuclease activity"/>
    <property type="evidence" value="ECO:0007669"/>
    <property type="project" value="InterPro"/>
</dbReference>
<evidence type="ECO:0000313" key="8">
    <source>
        <dbReference type="Proteomes" id="UP000192727"/>
    </source>
</evidence>
<dbReference type="GO" id="GO:0046872">
    <property type="term" value="F:metal ion binding"/>
    <property type="evidence" value="ECO:0007669"/>
    <property type="project" value="UniProtKB-KW"/>
</dbReference>
<dbReference type="InterPro" id="IPR004659">
    <property type="entry name" value="RNase_E/G"/>
</dbReference>
<keyword evidence="2" id="KW-0479">Metal-binding</keyword>
<dbReference type="SUPFAM" id="SSF50249">
    <property type="entry name" value="Nucleic acid-binding proteins"/>
    <property type="match status" value="1"/>
</dbReference>
<dbReference type="EMBL" id="CP020557">
    <property type="protein sequence ID" value="ARF67419.1"/>
    <property type="molecule type" value="Genomic_DNA"/>
</dbReference>
<dbReference type="AlphaFoldDB" id="A0A1V0UQ72"/>
<evidence type="ECO:0000259" key="6">
    <source>
        <dbReference type="PROSITE" id="PS50126"/>
    </source>
</evidence>
<evidence type="ECO:0000256" key="1">
    <source>
        <dbReference type="ARBA" id="ARBA00001946"/>
    </source>
</evidence>
<evidence type="ECO:0000256" key="2">
    <source>
        <dbReference type="ARBA" id="ARBA00022723"/>
    </source>
</evidence>
<protein>
    <recommendedName>
        <fullName evidence="6">S1 motif domain-containing protein</fullName>
    </recommendedName>
</protein>
<dbReference type="GO" id="GO:0016787">
    <property type="term" value="F:hydrolase activity"/>
    <property type="evidence" value="ECO:0007669"/>
    <property type="project" value="UniProtKB-KW"/>
</dbReference>
<reference evidence="7 8" key="1">
    <citation type="submission" date="2017-03" db="EMBL/GenBank/DDBJ databases">
        <title>Paenibacillus larvae genome sequencing.</title>
        <authorList>
            <person name="Dingman D.W."/>
        </authorList>
    </citation>
    <scope>NUCLEOTIDE SEQUENCE [LARGE SCALE GENOMIC DNA]</scope>
    <source>
        <strain evidence="7 8">SAG 10367</strain>
    </source>
</reference>
<dbReference type="GO" id="GO:0005737">
    <property type="term" value="C:cytoplasm"/>
    <property type="evidence" value="ECO:0007669"/>
    <property type="project" value="TreeGrafter"/>
</dbReference>
<organism evidence="7 8">
    <name type="scientific">Paenibacillus larvae subsp. pulvifaciens</name>
    <dbReference type="NCBI Taxonomy" id="1477"/>
    <lineage>
        <taxon>Bacteria</taxon>
        <taxon>Bacillati</taxon>
        <taxon>Bacillota</taxon>
        <taxon>Bacilli</taxon>
        <taxon>Bacillales</taxon>
        <taxon>Paenibacillaceae</taxon>
        <taxon>Paenibacillus</taxon>
    </lineage>
</organism>
<dbReference type="GO" id="GO:0003723">
    <property type="term" value="F:RNA binding"/>
    <property type="evidence" value="ECO:0007669"/>
    <property type="project" value="UniProtKB-KW"/>
</dbReference>
<dbReference type="InterPro" id="IPR012340">
    <property type="entry name" value="NA-bd_OB-fold"/>
</dbReference>
<name>A0A1V0UQ72_9BACL</name>
<accession>A0A1V0UQ72</accession>
<proteinExistence type="predicted"/>
<dbReference type="PROSITE" id="PS50126">
    <property type="entry name" value="S1"/>
    <property type="match status" value="1"/>
</dbReference>
<dbReference type="InterPro" id="IPR003029">
    <property type="entry name" value="S1_domain"/>
</dbReference>
<dbReference type="Pfam" id="PF00575">
    <property type="entry name" value="S1"/>
    <property type="match status" value="1"/>
</dbReference>